<reference evidence="2 3" key="1">
    <citation type="submission" date="2020-08" db="EMBL/GenBank/DDBJ databases">
        <authorList>
            <person name="Koutsovoulos G."/>
            <person name="Danchin GJ E."/>
        </authorList>
    </citation>
    <scope>NUCLEOTIDE SEQUENCE [LARGE SCALE GENOMIC DNA]</scope>
</reference>
<keyword evidence="1" id="KW-0472">Membrane</keyword>
<sequence length="269" mass="30753">MDSNSDKLTQENMSNDTSLTSIESGFVSLNGLGTKEQMAVEIDLIPKMEKEKDVNIFAKIGKVANFFKELVEKTACRVKKSWGSITNWFSSINYNRLASLLNKFLAATFLLLIFVLVTAFFSYYFIYFITYSINSKKSLDSTIFFGSLILFIYLLILLFYFVALHKTLRNLQPSLTNSKCFSTLFKILPNIFVFLTAILLLIVIFSVFHLIITGVTGEDKFGAEEKIGVISIVSLSFVLLLYIYFARLKAVMDKYPFTMDSIEKFFFKD</sequence>
<feature type="transmembrane region" description="Helical" evidence="1">
    <location>
        <begin position="227"/>
        <end position="245"/>
    </location>
</feature>
<keyword evidence="1" id="KW-1133">Transmembrane helix</keyword>
<comment type="caution">
    <text evidence="2">The sequence shown here is derived from an EMBL/GenBank/DDBJ whole genome shotgun (WGS) entry which is preliminary data.</text>
</comment>
<dbReference type="AlphaFoldDB" id="A0A6V7V8C5"/>
<evidence type="ECO:0000313" key="2">
    <source>
        <dbReference type="EMBL" id="CAD2170471.1"/>
    </source>
</evidence>
<feature type="transmembrane region" description="Helical" evidence="1">
    <location>
        <begin position="142"/>
        <end position="163"/>
    </location>
</feature>
<evidence type="ECO:0000313" key="3">
    <source>
        <dbReference type="Proteomes" id="UP000580250"/>
    </source>
</evidence>
<organism evidence="2 3">
    <name type="scientific">Meloidogyne enterolobii</name>
    <name type="common">Root-knot nematode worm</name>
    <name type="synonym">Meloidogyne mayaguensis</name>
    <dbReference type="NCBI Taxonomy" id="390850"/>
    <lineage>
        <taxon>Eukaryota</taxon>
        <taxon>Metazoa</taxon>
        <taxon>Ecdysozoa</taxon>
        <taxon>Nematoda</taxon>
        <taxon>Chromadorea</taxon>
        <taxon>Rhabditida</taxon>
        <taxon>Tylenchina</taxon>
        <taxon>Tylenchomorpha</taxon>
        <taxon>Tylenchoidea</taxon>
        <taxon>Meloidogynidae</taxon>
        <taxon>Meloidogyninae</taxon>
        <taxon>Meloidogyne</taxon>
    </lineage>
</organism>
<protein>
    <submittedName>
        <fullName evidence="2">Uncharacterized protein</fullName>
    </submittedName>
</protein>
<evidence type="ECO:0000256" key="1">
    <source>
        <dbReference type="SAM" id="Phobius"/>
    </source>
</evidence>
<gene>
    <name evidence="2" type="ORF">MENT_LOCUS21881</name>
</gene>
<proteinExistence type="predicted"/>
<feature type="transmembrane region" description="Helical" evidence="1">
    <location>
        <begin position="184"/>
        <end position="212"/>
    </location>
</feature>
<name>A0A6V7V8C5_MELEN</name>
<dbReference type="EMBL" id="CAJEWN010000169">
    <property type="protein sequence ID" value="CAD2170471.1"/>
    <property type="molecule type" value="Genomic_DNA"/>
</dbReference>
<dbReference type="Proteomes" id="UP000580250">
    <property type="component" value="Unassembled WGS sequence"/>
</dbReference>
<accession>A0A6V7V8C5</accession>
<feature type="transmembrane region" description="Helical" evidence="1">
    <location>
        <begin position="104"/>
        <end position="130"/>
    </location>
</feature>
<keyword evidence="1" id="KW-0812">Transmembrane</keyword>